<sequence length="744" mass="84278">MTRPHSNHWKGQGPSYRDYSSNSTSALEDFGAFVAVAFNSLLRFWRERGRHMVYAAALSLAHRLRRNLTYDRLLSFPHLLVAIWVVVLLWGERWVFHSKVESCQWENWENWPAGADPHRVVLVADPQLIDPHSYPGRPWPINQLTMLITDNYLRRSYNQLQWQLNPDSIFFLGDLFDGGREWVTAHGKFEDPEWGPHPKNEQKYLKKWHKTYREAYWLKEYARFGDIFLNPWVKAGAALGVTQKRRKLVASLPGNHDLGFGAEIKVPVRNRFETYFGEGNRVDVIGNHTFVSVDTVSMSAASSDEARRHDLKEIYGPVEHFLVNVREAKQKAVERELRFLRGESQDLAQFKHKIQQLTTKVRVKAKSDDKPTSGNNGPELPTILLTHVPLHRPPGTPCGPLRERWPPTKPAKGQTQPVFPDHRNAISVSRGYQYQNVLGEKDSENLIKKVGNVVHAFSGDDHDYCEVTHSPEQANVREITVKSISMAMGVSEPGFLLVSLYNPIDDKGNPLYPDSGKPTLQTHLCLLPRQVSTYIRYVSFAIFCIALLVIRAFLVPLLKLKPFALAPAEPGFPATGRGILPVFKAKIEDYDEYALPGTPTTASSHSWYGHANGHGTRDRSGSVNASKEGMGVRGHEHHADRKSHSNTHGYANGGRVHREKGPGKKWASWGTGPGKARAAPRIEIPGEDEEEYSYYNAGKWKVKGRQGPQLPRSAVTVVVTELWTTVWRVTWMVVLVFGWLTWKG</sequence>
<accession>A0AAN6TLH5</accession>
<dbReference type="GO" id="GO:0005783">
    <property type="term" value="C:endoplasmic reticulum"/>
    <property type="evidence" value="ECO:0007669"/>
    <property type="project" value="TreeGrafter"/>
</dbReference>
<keyword evidence="3" id="KW-0812">Transmembrane</keyword>
<dbReference type="Proteomes" id="UP001302812">
    <property type="component" value="Unassembled WGS sequence"/>
</dbReference>
<dbReference type="GeneID" id="89935040"/>
<dbReference type="EMBL" id="MU853333">
    <property type="protein sequence ID" value="KAK4116471.1"/>
    <property type="molecule type" value="Genomic_DNA"/>
</dbReference>
<feature type="compositionally biased region" description="Basic and acidic residues" evidence="2">
    <location>
        <begin position="633"/>
        <end position="643"/>
    </location>
</feature>
<dbReference type="PANTHER" id="PTHR13315:SF4">
    <property type="entry name" value="METALLOPHOSPHOESTERASE, ISOFORM E"/>
    <property type="match status" value="1"/>
</dbReference>
<gene>
    <name evidence="4" type="ORF">N656DRAFT_701068</name>
</gene>
<feature type="transmembrane region" description="Helical" evidence="3">
    <location>
        <begin position="722"/>
        <end position="742"/>
    </location>
</feature>
<dbReference type="AlphaFoldDB" id="A0AAN6TLH5"/>
<dbReference type="InterPro" id="IPR033308">
    <property type="entry name" value="PGAP5/Cdc1/Ted1"/>
</dbReference>
<reference evidence="4" key="2">
    <citation type="submission" date="2023-05" db="EMBL/GenBank/DDBJ databases">
        <authorList>
            <consortium name="Lawrence Berkeley National Laboratory"/>
            <person name="Steindorff A."/>
            <person name="Hensen N."/>
            <person name="Bonometti L."/>
            <person name="Westerberg I."/>
            <person name="Brannstrom I.O."/>
            <person name="Guillou S."/>
            <person name="Cros-Aarteil S."/>
            <person name="Calhoun S."/>
            <person name="Haridas S."/>
            <person name="Kuo A."/>
            <person name="Mondo S."/>
            <person name="Pangilinan J."/>
            <person name="Riley R."/>
            <person name="Labutti K."/>
            <person name="Andreopoulos B."/>
            <person name="Lipzen A."/>
            <person name="Chen C."/>
            <person name="Yanf M."/>
            <person name="Daum C."/>
            <person name="Ng V."/>
            <person name="Clum A."/>
            <person name="Ohm R."/>
            <person name="Martin F."/>
            <person name="Silar P."/>
            <person name="Natvig D."/>
            <person name="Lalanne C."/>
            <person name="Gautier V."/>
            <person name="Ament-Velasquez S.L."/>
            <person name="Kruys A."/>
            <person name="Hutchinson M.I."/>
            <person name="Powell A.J."/>
            <person name="Barry K."/>
            <person name="Miller A.N."/>
            <person name="Grigoriev I.V."/>
            <person name="Debuchy R."/>
            <person name="Gladieux P."/>
            <person name="Thoren M.H."/>
            <person name="Johannesson H."/>
        </authorList>
    </citation>
    <scope>NUCLEOTIDE SEQUENCE</scope>
    <source>
        <strain evidence="4">CBS 508.74</strain>
    </source>
</reference>
<keyword evidence="1 3" id="KW-0472">Membrane</keyword>
<evidence type="ECO:0000313" key="4">
    <source>
        <dbReference type="EMBL" id="KAK4116471.1"/>
    </source>
</evidence>
<feature type="region of interest" description="Disordered" evidence="2">
    <location>
        <begin position="613"/>
        <end position="679"/>
    </location>
</feature>
<feature type="transmembrane region" description="Helical" evidence="3">
    <location>
        <begin position="73"/>
        <end position="91"/>
    </location>
</feature>
<protein>
    <recommendedName>
        <fullName evidence="6">Calcineurin-like phosphoesterase domain-containing protein</fullName>
    </recommendedName>
</protein>
<dbReference type="SUPFAM" id="SSF56300">
    <property type="entry name" value="Metallo-dependent phosphatases"/>
    <property type="match status" value="1"/>
</dbReference>
<reference evidence="4" key="1">
    <citation type="journal article" date="2023" name="Mol. Phylogenet. Evol.">
        <title>Genome-scale phylogeny and comparative genomics of the fungal order Sordariales.</title>
        <authorList>
            <person name="Hensen N."/>
            <person name="Bonometti L."/>
            <person name="Westerberg I."/>
            <person name="Brannstrom I.O."/>
            <person name="Guillou S."/>
            <person name="Cros-Aarteil S."/>
            <person name="Calhoun S."/>
            <person name="Haridas S."/>
            <person name="Kuo A."/>
            <person name="Mondo S."/>
            <person name="Pangilinan J."/>
            <person name="Riley R."/>
            <person name="LaButti K."/>
            <person name="Andreopoulos B."/>
            <person name="Lipzen A."/>
            <person name="Chen C."/>
            <person name="Yan M."/>
            <person name="Daum C."/>
            <person name="Ng V."/>
            <person name="Clum A."/>
            <person name="Steindorff A."/>
            <person name="Ohm R.A."/>
            <person name="Martin F."/>
            <person name="Silar P."/>
            <person name="Natvig D.O."/>
            <person name="Lalanne C."/>
            <person name="Gautier V."/>
            <person name="Ament-Velasquez S.L."/>
            <person name="Kruys A."/>
            <person name="Hutchinson M.I."/>
            <person name="Powell A.J."/>
            <person name="Barry K."/>
            <person name="Miller A.N."/>
            <person name="Grigoriev I.V."/>
            <person name="Debuchy R."/>
            <person name="Gladieux P."/>
            <person name="Hiltunen Thoren M."/>
            <person name="Johannesson H."/>
        </authorList>
    </citation>
    <scope>NUCLEOTIDE SEQUENCE</scope>
    <source>
        <strain evidence="4">CBS 508.74</strain>
    </source>
</reference>
<proteinExistence type="predicted"/>
<keyword evidence="5" id="KW-1185">Reference proteome</keyword>
<feature type="transmembrane region" description="Helical" evidence="3">
    <location>
        <begin position="534"/>
        <end position="554"/>
    </location>
</feature>
<name>A0AAN6TLH5_9PEZI</name>
<dbReference type="GO" id="GO:0006506">
    <property type="term" value="P:GPI anchor biosynthetic process"/>
    <property type="evidence" value="ECO:0007669"/>
    <property type="project" value="InterPro"/>
</dbReference>
<evidence type="ECO:0000256" key="2">
    <source>
        <dbReference type="SAM" id="MobiDB-lite"/>
    </source>
</evidence>
<comment type="caution">
    <text evidence="4">The sequence shown here is derived from an EMBL/GenBank/DDBJ whole genome shotgun (WGS) entry which is preliminary data.</text>
</comment>
<keyword evidence="3" id="KW-1133">Transmembrane helix</keyword>
<dbReference type="RefSeq" id="XP_064674041.1">
    <property type="nucleotide sequence ID" value="XM_064810915.1"/>
</dbReference>
<organism evidence="4 5">
    <name type="scientific">Canariomyces notabilis</name>
    <dbReference type="NCBI Taxonomy" id="2074819"/>
    <lineage>
        <taxon>Eukaryota</taxon>
        <taxon>Fungi</taxon>
        <taxon>Dikarya</taxon>
        <taxon>Ascomycota</taxon>
        <taxon>Pezizomycotina</taxon>
        <taxon>Sordariomycetes</taxon>
        <taxon>Sordariomycetidae</taxon>
        <taxon>Sordariales</taxon>
        <taxon>Chaetomiaceae</taxon>
        <taxon>Canariomyces</taxon>
    </lineage>
</organism>
<evidence type="ECO:0000256" key="1">
    <source>
        <dbReference type="ARBA" id="ARBA00023136"/>
    </source>
</evidence>
<dbReference type="InterPro" id="IPR029052">
    <property type="entry name" value="Metallo-depent_PP-like"/>
</dbReference>
<evidence type="ECO:0000313" key="5">
    <source>
        <dbReference type="Proteomes" id="UP001302812"/>
    </source>
</evidence>
<dbReference type="GO" id="GO:0016020">
    <property type="term" value="C:membrane"/>
    <property type="evidence" value="ECO:0007669"/>
    <property type="project" value="GOC"/>
</dbReference>
<evidence type="ECO:0008006" key="6">
    <source>
        <dbReference type="Google" id="ProtNLM"/>
    </source>
</evidence>
<dbReference type="PANTHER" id="PTHR13315">
    <property type="entry name" value="METALLO PHOSPHOESTERASE RELATED"/>
    <property type="match status" value="1"/>
</dbReference>
<evidence type="ECO:0000256" key="3">
    <source>
        <dbReference type="SAM" id="Phobius"/>
    </source>
</evidence>